<feature type="domain" description="Major facilitator superfamily associated" evidence="7">
    <location>
        <begin position="1"/>
        <end position="547"/>
    </location>
</feature>
<feature type="transmembrane region" description="Helical" evidence="6">
    <location>
        <begin position="514"/>
        <end position="538"/>
    </location>
</feature>
<comment type="similarity">
    <text evidence="2">Belongs to the major facilitator superfamily. MFSD6 family.</text>
</comment>
<feature type="transmembrane region" description="Helical" evidence="6">
    <location>
        <begin position="426"/>
        <end position="448"/>
    </location>
</feature>
<feature type="transmembrane region" description="Helical" evidence="6">
    <location>
        <begin position="307"/>
        <end position="324"/>
    </location>
</feature>
<dbReference type="InterPro" id="IPR051717">
    <property type="entry name" value="MFS_MFSD6"/>
</dbReference>
<dbReference type="SUPFAM" id="SSF103473">
    <property type="entry name" value="MFS general substrate transporter"/>
    <property type="match status" value="1"/>
</dbReference>
<feature type="transmembrane region" description="Helical" evidence="6">
    <location>
        <begin position="381"/>
        <end position="406"/>
    </location>
</feature>
<name>A0ABD0YDQ0_9HEMI</name>
<feature type="transmembrane region" description="Helical" evidence="6">
    <location>
        <begin position="63"/>
        <end position="82"/>
    </location>
</feature>
<evidence type="ECO:0000256" key="2">
    <source>
        <dbReference type="ARBA" id="ARBA00005241"/>
    </source>
</evidence>
<keyword evidence="5 6" id="KW-0472">Membrane</keyword>
<accession>A0ABD0YDQ0</accession>
<gene>
    <name evidence="8" type="ORF">AAG570_004510</name>
</gene>
<dbReference type="AlphaFoldDB" id="A0ABD0YDQ0"/>
<dbReference type="PANTHER" id="PTHR16172">
    <property type="entry name" value="MAJOR FACILITATOR SUPERFAMILY DOMAIN-CONTAINING PROTEIN 6-LIKE"/>
    <property type="match status" value="1"/>
</dbReference>
<feature type="transmembrane region" description="Helical" evidence="6">
    <location>
        <begin position="26"/>
        <end position="51"/>
    </location>
</feature>
<sequence length="619" mass="68632">MKAHYFLYNAGTAPVWPFVATLAKQLGFSSLVVGTVNTLLPVIGVFVKPGAGALADRFQCRRALFVTFIAITVAAFIGIPWIPPLPTDSRAEVHCDALTFIKLPNPDNADACLPERFKAETGGDRKATIDCQMECMGDAAFIRSVCTTWHQNQYCASVRHPMASFHLSTAKIFANESLPDVPETTIISTPQVITFIAQLLPAKTLLEANHTFIEVQRVGFNGHWQVPYCKMLSIASCNMTCQNALLTEISTSSKIKNSEVTFLYQFWLLFIFMTFGYIGMAIVVSLGDAICFDLLGDRPSEYGNQRLWGSVGWGTFSIFAGLLLDEFSKGQAKKNYIPAFILMFIILVLDFLVSLKIQNKQSKHSPSIVRDIGKLLSESRILIFALWCICAGICQALTWVFLFWYLEDMASLQGCQTQQWMKTLEGLVMGLQCLVGELPCFFFSGWILKKIGHVNAMTLVLLSTGLRFLIYAVLVNPWWSLIIECINGFTFGIFYSTMTSYASIVAPPGTEATVQGLVGALFEGVGVSIGSFLAGLAFDNMEGSSVFCIFGIGALVCCFLHSIIQYIIHKRSPPLPTSNEGNSIYLKNESAIIFLLLQFPNLIYKCRTKFFKTRLIIIN</sequence>
<keyword evidence="3 6" id="KW-0812">Transmembrane</keyword>
<feature type="transmembrane region" description="Helical" evidence="6">
    <location>
        <begin position="468"/>
        <end position="494"/>
    </location>
</feature>
<protein>
    <recommendedName>
        <fullName evidence="7">Major facilitator superfamily associated domain-containing protein</fullName>
    </recommendedName>
</protein>
<evidence type="ECO:0000313" key="8">
    <source>
        <dbReference type="EMBL" id="KAL1117183.1"/>
    </source>
</evidence>
<feature type="transmembrane region" description="Helical" evidence="6">
    <location>
        <begin position="262"/>
        <end position="295"/>
    </location>
</feature>
<proteinExistence type="inferred from homology"/>
<evidence type="ECO:0000313" key="9">
    <source>
        <dbReference type="Proteomes" id="UP001558652"/>
    </source>
</evidence>
<reference evidence="8 9" key="1">
    <citation type="submission" date="2024-07" db="EMBL/GenBank/DDBJ databases">
        <title>Chromosome-level genome assembly of the water stick insect Ranatra chinensis (Heteroptera: Nepidae).</title>
        <authorList>
            <person name="Liu X."/>
        </authorList>
    </citation>
    <scope>NUCLEOTIDE SEQUENCE [LARGE SCALE GENOMIC DNA]</scope>
    <source>
        <strain evidence="8">Cailab_2021Rc</strain>
        <tissue evidence="8">Muscle</tissue>
    </source>
</reference>
<keyword evidence="4 6" id="KW-1133">Transmembrane helix</keyword>
<dbReference type="InterPro" id="IPR024989">
    <property type="entry name" value="MFS_assoc_dom"/>
</dbReference>
<dbReference type="Proteomes" id="UP001558652">
    <property type="component" value="Unassembled WGS sequence"/>
</dbReference>
<evidence type="ECO:0000256" key="4">
    <source>
        <dbReference type="ARBA" id="ARBA00022989"/>
    </source>
</evidence>
<evidence type="ECO:0000256" key="1">
    <source>
        <dbReference type="ARBA" id="ARBA00004141"/>
    </source>
</evidence>
<dbReference type="Gene3D" id="1.20.1250.20">
    <property type="entry name" value="MFS general substrate transporter like domains"/>
    <property type="match status" value="3"/>
</dbReference>
<evidence type="ECO:0000259" key="7">
    <source>
        <dbReference type="Pfam" id="PF12832"/>
    </source>
</evidence>
<keyword evidence="9" id="KW-1185">Reference proteome</keyword>
<dbReference type="PANTHER" id="PTHR16172:SF30">
    <property type="entry name" value="SUGAR BABY, ISOFORM C"/>
    <property type="match status" value="1"/>
</dbReference>
<feature type="transmembrane region" description="Helical" evidence="6">
    <location>
        <begin position="336"/>
        <end position="355"/>
    </location>
</feature>
<dbReference type="GO" id="GO:0016020">
    <property type="term" value="C:membrane"/>
    <property type="evidence" value="ECO:0007669"/>
    <property type="project" value="UniProtKB-SubCell"/>
</dbReference>
<evidence type="ECO:0000256" key="6">
    <source>
        <dbReference type="SAM" id="Phobius"/>
    </source>
</evidence>
<dbReference type="EMBL" id="JBFDAA010000016">
    <property type="protein sequence ID" value="KAL1117183.1"/>
    <property type="molecule type" value="Genomic_DNA"/>
</dbReference>
<feature type="transmembrane region" description="Helical" evidence="6">
    <location>
        <begin position="584"/>
        <end position="604"/>
    </location>
</feature>
<dbReference type="InterPro" id="IPR036259">
    <property type="entry name" value="MFS_trans_sf"/>
</dbReference>
<dbReference type="Pfam" id="PF12832">
    <property type="entry name" value="MFS_1_like"/>
    <property type="match status" value="1"/>
</dbReference>
<comment type="caution">
    <text evidence="8">The sequence shown here is derived from an EMBL/GenBank/DDBJ whole genome shotgun (WGS) entry which is preliminary data.</text>
</comment>
<comment type="subcellular location">
    <subcellularLocation>
        <location evidence="1">Membrane</location>
        <topology evidence="1">Multi-pass membrane protein</topology>
    </subcellularLocation>
</comment>
<evidence type="ECO:0000256" key="5">
    <source>
        <dbReference type="ARBA" id="ARBA00023136"/>
    </source>
</evidence>
<evidence type="ECO:0000256" key="3">
    <source>
        <dbReference type="ARBA" id="ARBA00022692"/>
    </source>
</evidence>
<dbReference type="CDD" id="cd17335">
    <property type="entry name" value="MFS_MFSD6"/>
    <property type="match status" value="1"/>
</dbReference>
<feature type="transmembrane region" description="Helical" evidence="6">
    <location>
        <begin position="545"/>
        <end position="564"/>
    </location>
</feature>
<organism evidence="8 9">
    <name type="scientific">Ranatra chinensis</name>
    <dbReference type="NCBI Taxonomy" id="642074"/>
    <lineage>
        <taxon>Eukaryota</taxon>
        <taxon>Metazoa</taxon>
        <taxon>Ecdysozoa</taxon>
        <taxon>Arthropoda</taxon>
        <taxon>Hexapoda</taxon>
        <taxon>Insecta</taxon>
        <taxon>Pterygota</taxon>
        <taxon>Neoptera</taxon>
        <taxon>Paraneoptera</taxon>
        <taxon>Hemiptera</taxon>
        <taxon>Heteroptera</taxon>
        <taxon>Panheteroptera</taxon>
        <taxon>Nepomorpha</taxon>
        <taxon>Nepidae</taxon>
        <taxon>Ranatrinae</taxon>
        <taxon>Ranatra</taxon>
    </lineage>
</organism>